<evidence type="ECO:0000313" key="1">
    <source>
        <dbReference type="EMBL" id="NDO78147.1"/>
    </source>
</evidence>
<sequence length="199" mass="21759">MTTQDYTWIGIDDPSRNDAAQVEFSGSGMRAAGSSITNSYVTSWTLNVDDHWRTRRIIVTATGETWSRYLDLSRSPSGNWLSETAVRGATELPSPGIVDGTDLTDAIDCDLGKCPLTNVMPIRRLGLLQGGVPEIPLVMAWIEVPSLRVIRSDQVYASGSGDGLVRYTSCTRDFSAELTVDPQGVVIDYPHLARRPGRL</sequence>
<dbReference type="Pfam" id="PF06475">
    <property type="entry name" value="Glycolipid_bind"/>
    <property type="match status" value="1"/>
</dbReference>
<evidence type="ECO:0000313" key="2">
    <source>
        <dbReference type="Proteomes" id="UP000471026"/>
    </source>
</evidence>
<dbReference type="Proteomes" id="UP000471026">
    <property type="component" value="Unassembled WGS sequence"/>
</dbReference>
<organism evidence="1 2">
    <name type="scientific">Kocuria marina subsp. indica</name>
    <dbReference type="NCBI Taxonomy" id="1049583"/>
    <lineage>
        <taxon>Bacteria</taxon>
        <taxon>Bacillati</taxon>
        <taxon>Actinomycetota</taxon>
        <taxon>Actinomycetes</taxon>
        <taxon>Micrococcales</taxon>
        <taxon>Micrococcaceae</taxon>
        <taxon>Kocuria</taxon>
    </lineage>
</organism>
<proteinExistence type="predicted"/>
<dbReference type="EMBL" id="WMHZ01000009">
    <property type="protein sequence ID" value="NDO78147.1"/>
    <property type="molecule type" value="Genomic_DNA"/>
</dbReference>
<accession>A0A6N9QZT3</accession>
<comment type="caution">
    <text evidence="1">The sequence shown here is derived from an EMBL/GenBank/DDBJ whole genome shotgun (WGS) entry which is preliminary data.</text>
</comment>
<protein>
    <recommendedName>
        <fullName evidence="3">Glycolipid-binding domain-containing protein</fullName>
    </recommendedName>
</protein>
<evidence type="ECO:0008006" key="3">
    <source>
        <dbReference type="Google" id="ProtNLM"/>
    </source>
</evidence>
<dbReference type="InterPro" id="IPR009467">
    <property type="entry name" value="Glycolipid-bd_prot_put"/>
</dbReference>
<dbReference type="AlphaFoldDB" id="A0A6N9QZT3"/>
<name>A0A6N9QZT3_9MICC</name>
<gene>
    <name evidence="1" type="ORF">GKZ75_07895</name>
</gene>
<reference evidence="1 2" key="1">
    <citation type="submission" date="2019-11" db="EMBL/GenBank/DDBJ databases">
        <title>Draft genome sequence of Kocuria indica DP-K7, a methyl red degrading Actinobacterium.</title>
        <authorList>
            <person name="Kumaran S."/>
            <person name="Tischler D."/>
            <person name="Ngo A.C.R."/>
            <person name="Schultes F."/>
        </authorList>
    </citation>
    <scope>NUCLEOTIDE SEQUENCE [LARGE SCALE GENOMIC DNA]</scope>
    <source>
        <strain evidence="1 2">DP-K7</strain>
    </source>
</reference>
<dbReference type="SUPFAM" id="SSF159275">
    <property type="entry name" value="PA1994-like"/>
    <property type="match status" value="1"/>
</dbReference>
<dbReference type="RefSeq" id="WP_162229516.1">
    <property type="nucleotide sequence ID" value="NZ_WMHZ01000009.1"/>
</dbReference>